<gene>
    <name evidence="1" type="ORF">METZ01_LOCUS157295</name>
</gene>
<name>A0A382AT17_9ZZZZ</name>
<evidence type="ECO:0000313" key="1">
    <source>
        <dbReference type="EMBL" id="SVB04441.1"/>
    </source>
</evidence>
<dbReference type="SUPFAM" id="SSF52096">
    <property type="entry name" value="ClpP/crotonase"/>
    <property type="match status" value="1"/>
</dbReference>
<dbReference type="InterPro" id="IPR029045">
    <property type="entry name" value="ClpP/crotonase-like_dom_sf"/>
</dbReference>
<dbReference type="Gene3D" id="3.90.226.10">
    <property type="entry name" value="2-enoyl-CoA Hydratase, Chain A, domain 1"/>
    <property type="match status" value="1"/>
</dbReference>
<proteinExistence type="predicted"/>
<reference evidence="1" key="1">
    <citation type="submission" date="2018-05" db="EMBL/GenBank/DDBJ databases">
        <authorList>
            <person name="Lanie J.A."/>
            <person name="Ng W.-L."/>
            <person name="Kazmierczak K.M."/>
            <person name="Andrzejewski T.M."/>
            <person name="Davidsen T.M."/>
            <person name="Wayne K.J."/>
            <person name="Tettelin H."/>
            <person name="Glass J.I."/>
            <person name="Rusch D."/>
            <person name="Podicherti R."/>
            <person name="Tsui H.-C.T."/>
            <person name="Winkler M.E."/>
        </authorList>
    </citation>
    <scope>NUCLEOTIDE SEQUENCE</scope>
</reference>
<dbReference type="InterPro" id="IPR001753">
    <property type="entry name" value="Enoyl-CoA_hydra/iso"/>
</dbReference>
<dbReference type="EMBL" id="UINC01026639">
    <property type="protein sequence ID" value="SVB04441.1"/>
    <property type="molecule type" value="Genomic_DNA"/>
</dbReference>
<accession>A0A382AT17</accession>
<sequence>MIVQDHSRHIAIITMDNQAKSNALSRSDLRELGELWLRLQDGPYRSIILTGAGEKSFCAGADLSGDLSA</sequence>
<feature type="non-terminal residue" evidence="1">
    <location>
        <position position="69"/>
    </location>
</feature>
<organism evidence="1">
    <name type="scientific">marine metagenome</name>
    <dbReference type="NCBI Taxonomy" id="408172"/>
    <lineage>
        <taxon>unclassified sequences</taxon>
        <taxon>metagenomes</taxon>
        <taxon>ecological metagenomes</taxon>
    </lineage>
</organism>
<evidence type="ECO:0008006" key="2">
    <source>
        <dbReference type="Google" id="ProtNLM"/>
    </source>
</evidence>
<protein>
    <recommendedName>
        <fullName evidence="2">Enoyl-CoA hydratase</fullName>
    </recommendedName>
</protein>
<dbReference type="AlphaFoldDB" id="A0A382AT17"/>
<dbReference type="Pfam" id="PF00378">
    <property type="entry name" value="ECH_1"/>
    <property type="match status" value="1"/>
</dbReference>